<dbReference type="GO" id="GO:0008276">
    <property type="term" value="F:protein methyltransferase activity"/>
    <property type="evidence" value="ECO:0007669"/>
    <property type="project" value="TreeGrafter"/>
</dbReference>
<comment type="similarity">
    <text evidence="1">Belongs to the eukaryotic/archaeal PrmC-related family.</text>
</comment>
<dbReference type="Proteomes" id="UP000199076">
    <property type="component" value="Unassembled WGS sequence"/>
</dbReference>
<dbReference type="PROSITE" id="PS00092">
    <property type="entry name" value="N6_MTASE"/>
    <property type="match status" value="1"/>
</dbReference>
<dbReference type="GO" id="GO:0003676">
    <property type="term" value="F:nucleic acid binding"/>
    <property type="evidence" value="ECO:0007669"/>
    <property type="project" value="InterPro"/>
</dbReference>
<dbReference type="EMBL" id="FNBK01000008">
    <property type="protein sequence ID" value="SDF66850.1"/>
    <property type="molecule type" value="Genomic_DNA"/>
</dbReference>
<reference evidence="7" key="1">
    <citation type="submission" date="2016-10" db="EMBL/GenBank/DDBJ databases">
        <authorList>
            <person name="Varghese N."/>
            <person name="Submissions S."/>
        </authorList>
    </citation>
    <scope>NUCLEOTIDE SEQUENCE [LARGE SCALE GENOMIC DNA]</scope>
    <source>
        <strain evidence="7">IBRC-M 10760</strain>
    </source>
</reference>
<evidence type="ECO:0000256" key="2">
    <source>
        <dbReference type="ARBA" id="ARBA00022603"/>
    </source>
</evidence>
<keyword evidence="7" id="KW-1185">Reference proteome</keyword>
<protein>
    <submittedName>
        <fullName evidence="6">Release factor glutamine methyltransferase</fullName>
    </submittedName>
</protein>
<dbReference type="OrthoDB" id="27149at2157"/>
<keyword evidence="2 6" id="KW-0489">Methyltransferase</keyword>
<dbReference type="GO" id="GO:0008757">
    <property type="term" value="F:S-adenosylmethionine-dependent methyltransferase activity"/>
    <property type="evidence" value="ECO:0007669"/>
    <property type="project" value="InterPro"/>
</dbReference>
<dbReference type="SUPFAM" id="SSF53335">
    <property type="entry name" value="S-adenosyl-L-methionine-dependent methyltransferases"/>
    <property type="match status" value="1"/>
</dbReference>
<dbReference type="InterPro" id="IPR029063">
    <property type="entry name" value="SAM-dependent_MTases_sf"/>
</dbReference>
<proteinExistence type="inferred from homology"/>
<dbReference type="RefSeq" id="WP_092692312.1">
    <property type="nucleotide sequence ID" value="NZ_FNBK01000008.1"/>
</dbReference>
<evidence type="ECO:0000259" key="5">
    <source>
        <dbReference type="Pfam" id="PF08241"/>
    </source>
</evidence>
<name>A0A1G7N0K4_9EURY</name>
<dbReference type="InterPro" id="IPR004557">
    <property type="entry name" value="PrmC-related"/>
</dbReference>
<dbReference type="InterPro" id="IPR002052">
    <property type="entry name" value="DNA_methylase_N6_adenine_CS"/>
</dbReference>
<keyword evidence="4" id="KW-0949">S-adenosyl-L-methionine</keyword>
<dbReference type="Gene3D" id="3.40.50.150">
    <property type="entry name" value="Vaccinia Virus protein VP39"/>
    <property type="match status" value="1"/>
</dbReference>
<evidence type="ECO:0000256" key="1">
    <source>
        <dbReference type="ARBA" id="ARBA00006149"/>
    </source>
</evidence>
<dbReference type="GO" id="GO:0032259">
    <property type="term" value="P:methylation"/>
    <property type="evidence" value="ECO:0007669"/>
    <property type="project" value="UniProtKB-KW"/>
</dbReference>
<dbReference type="PANTHER" id="PTHR45875">
    <property type="entry name" value="METHYLTRANSFERASE N6AMT1"/>
    <property type="match status" value="1"/>
</dbReference>
<evidence type="ECO:0000256" key="3">
    <source>
        <dbReference type="ARBA" id="ARBA00022679"/>
    </source>
</evidence>
<feature type="domain" description="Methyltransferase type 11" evidence="5">
    <location>
        <begin position="38"/>
        <end position="97"/>
    </location>
</feature>
<keyword evidence="3 6" id="KW-0808">Transferase</keyword>
<sequence>MTDLAERRDLEQVYQPAEDSRLLAETAAERVGDGDLVLDVGTGSGYVASVAADAGADVVGADINPLACREARENGVPVVQCNLTDPFRDGAFDYVLFNPPYLPTPPEDERDDWMEYALSGGEDGRAVIEPFLDGVERVLAPDGRVLLLLSTLTGLDAVVDDAAQQGLSAEEVGAEKHAFERLVVLSIRR</sequence>
<dbReference type="STRING" id="660518.SAMN05216218_108114"/>
<evidence type="ECO:0000313" key="6">
    <source>
        <dbReference type="EMBL" id="SDF66850.1"/>
    </source>
</evidence>
<dbReference type="GO" id="GO:0035657">
    <property type="term" value="C:eRF1 methyltransferase complex"/>
    <property type="evidence" value="ECO:0007669"/>
    <property type="project" value="TreeGrafter"/>
</dbReference>
<evidence type="ECO:0000313" key="7">
    <source>
        <dbReference type="Proteomes" id="UP000199076"/>
    </source>
</evidence>
<dbReference type="PANTHER" id="PTHR45875:SF1">
    <property type="entry name" value="METHYLTRANSFERASE N6AMT1"/>
    <property type="match status" value="1"/>
</dbReference>
<dbReference type="InterPro" id="IPR013216">
    <property type="entry name" value="Methyltransf_11"/>
</dbReference>
<dbReference type="InterPro" id="IPR052190">
    <property type="entry name" value="Euk-Arch_PrmC-MTase"/>
</dbReference>
<dbReference type="AlphaFoldDB" id="A0A1G7N0K4"/>
<dbReference type="NCBIfam" id="TIGR00537">
    <property type="entry name" value="hemK_rel_arch"/>
    <property type="match status" value="1"/>
</dbReference>
<dbReference type="CDD" id="cd02440">
    <property type="entry name" value="AdoMet_MTases"/>
    <property type="match status" value="1"/>
</dbReference>
<accession>A0A1G7N0K4</accession>
<dbReference type="NCBIfam" id="NF011527">
    <property type="entry name" value="PRK14968.1-1"/>
    <property type="match status" value="1"/>
</dbReference>
<organism evidence="6 7">
    <name type="scientific">Halorientalis regularis</name>
    <dbReference type="NCBI Taxonomy" id="660518"/>
    <lineage>
        <taxon>Archaea</taxon>
        <taxon>Methanobacteriati</taxon>
        <taxon>Methanobacteriota</taxon>
        <taxon>Stenosarchaea group</taxon>
        <taxon>Halobacteria</taxon>
        <taxon>Halobacteriales</taxon>
        <taxon>Haloarculaceae</taxon>
        <taxon>Halorientalis</taxon>
    </lineage>
</organism>
<evidence type="ECO:0000256" key="4">
    <source>
        <dbReference type="ARBA" id="ARBA00022691"/>
    </source>
</evidence>
<dbReference type="Pfam" id="PF08241">
    <property type="entry name" value="Methyltransf_11"/>
    <property type="match status" value="1"/>
</dbReference>
<gene>
    <name evidence="6" type="ORF">SAMN05216218_108114</name>
</gene>